<dbReference type="Proteomes" id="UP000823618">
    <property type="component" value="Unassembled WGS sequence"/>
</dbReference>
<organism evidence="12 13">
    <name type="scientific">Candidatus Scybalomonas excrementavium</name>
    <dbReference type="NCBI Taxonomy" id="2840943"/>
    <lineage>
        <taxon>Bacteria</taxon>
        <taxon>Bacillati</taxon>
        <taxon>Bacillota</taxon>
        <taxon>Clostridia</taxon>
        <taxon>Lachnospirales</taxon>
        <taxon>Lachnospiraceae</taxon>
        <taxon>Lachnospiraceae incertae sedis</taxon>
        <taxon>Candidatus Scybalomonas</taxon>
    </lineage>
</organism>
<dbReference type="InterPro" id="IPR036412">
    <property type="entry name" value="HAD-like_sf"/>
</dbReference>
<keyword evidence="10" id="KW-0547">Nucleotide-binding</keyword>
<dbReference type="GO" id="GO:0008551">
    <property type="term" value="F:P-type cadmium transporter activity"/>
    <property type="evidence" value="ECO:0007669"/>
    <property type="project" value="UniProtKB-EC"/>
</dbReference>
<reference evidence="12" key="1">
    <citation type="submission" date="2020-10" db="EMBL/GenBank/DDBJ databases">
        <authorList>
            <person name="Gilroy R."/>
        </authorList>
    </citation>
    <scope>NUCLEOTIDE SEQUENCE</scope>
    <source>
        <strain evidence="12">E3-2379</strain>
    </source>
</reference>
<comment type="caution">
    <text evidence="12">The sequence shown here is derived from an EMBL/GenBank/DDBJ whole genome shotgun (WGS) entry which is preliminary data.</text>
</comment>
<evidence type="ECO:0000256" key="2">
    <source>
        <dbReference type="ARBA" id="ARBA00006024"/>
    </source>
</evidence>
<dbReference type="InterPro" id="IPR023299">
    <property type="entry name" value="ATPase_P-typ_cyto_dom_N"/>
</dbReference>
<dbReference type="InterPro" id="IPR008250">
    <property type="entry name" value="ATPase_P-typ_transduc_dom_A_sf"/>
</dbReference>
<evidence type="ECO:0000256" key="3">
    <source>
        <dbReference type="ARBA" id="ARBA00022539"/>
    </source>
</evidence>
<dbReference type="SFLD" id="SFLDS00003">
    <property type="entry name" value="Haloacid_Dehalogenase"/>
    <property type="match status" value="1"/>
</dbReference>
<dbReference type="Gene3D" id="2.70.150.10">
    <property type="entry name" value="Calcium-transporting ATPase, cytoplasmic transduction domain A"/>
    <property type="match status" value="1"/>
</dbReference>
<dbReference type="EMBL" id="JADIML010000234">
    <property type="protein sequence ID" value="MBO8463957.1"/>
    <property type="molecule type" value="Genomic_DNA"/>
</dbReference>
<dbReference type="GO" id="GO:0046872">
    <property type="term" value="F:metal ion binding"/>
    <property type="evidence" value="ECO:0007669"/>
    <property type="project" value="UniProtKB-KW"/>
</dbReference>
<dbReference type="InterPro" id="IPR018303">
    <property type="entry name" value="ATPase_P-typ_P_site"/>
</dbReference>
<dbReference type="SFLD" id="SFLDG00002">
    <property type="entry name" value="C1.7:_P-type_atpase_like"/>
    <property type="match status" value="1"/>
</dbReference>
<dbReference type="GO" id="GO:0005524">
    <property type="term" value="F:ATP binding"/>
    <property type="evidence" value="ECO:0007669"/>
    <property type="project" value="UniProtKB-UniRule"/>
</dbReference>
<dbReference type="InterPro" id="IPR051014">
    <property type="entry name" value="Cation_Transport_ATPase_IB"/>
</dbReference>
<dbReference type="SFLD" id="SFLDF00027">
    <property type="entry name" value="p-type_atpase"/>
    <property type="match status" value="1"/>
</dbReference>
<feature type="transmembrane region" description="Helical" evidence="10">
    <location>
        <begin position="619"/>
        <end position="638"/>
    </location>
</feature>
<name>A0A9D9I184_9FIRM</name>
<dbReference type="NCBIfam" id="TIGR01494">
    <property type="entry name" value="ATPase_P-type"/>
    <property type="match status" value="1"/>
</dbReference>
<protein>
    <recommendedName>
        <fullName evidence="8">Cd(2+)-exporting ATPase</fullName>
        <ecNumber evidence="8">7.2.2.21</ecNumber>
    </recommendedName>
</protein>
<gene>
    <name evidence="12" type="ORF">IAC13_08505</name>
</gene>
<dbReference type="InterPro" id="IPR023214">
    <property type="entry name" value="HAD_sf"/>
</dbReference>
<keyword evidence="7 10" id="KW-0472">Membrane</keyword>
<dbReference type="PANTHER" id="PTHR48085">
    <property type="entry name" value="CADMIUM/ZINC-TRANSPORTING ATPASE HMA2-RELATED"/>
    <property type="match status" value="1"/>
</dbReference>
<keyword evidence="6 10" id="KW-1133">Transmembrane helix</keyword>
<evidence type="ECO:0000256" key="9">
    <source>
        <dbReference type="ARBA" id="ARBA00049338"/>
    </source>
</evidence>
<dbReference type="Gene3D" id="3.40.1110.10">
    <property type="entry name" value="Calcium-transporting ATPase, cytoplasmic domain N"/>
    <property type="match status" value="1"/>
</dbReference>
<dbReference type="Pfam" id="PF00702">
    <property type="entry name" value="Hydrolase"/>
    <property type="match status" value="1"/>
</dbReference>
<keyword evidence="3" id="KW-0104">Cadmium</keyword>
<keyword evidence="10" id="KW-1003">Cell membrane</keyword>
<dbReference type="InterPro" id="IPR059000">
    <property type="entry name" value="ATPase_P-type_domA"/>
</dbReference>
<evidence type="ECO:0000256" key="7">
    <source>
        <dbReference type="ARBA" id="ARBA00023136"/>
    </source>
</evidence>
<dbReference type="PANTHER" id="PTHR48085:SF5">
    <property type="entry name" value="CADMIUM_ZINC-TRANSPORTING ATPASE HMA4-RELATED"/>
    <property type="match status" value="1"/>
</dbReference>
<evidence type="ECO:0000256" key="1">
    <source>
        <dbReference type="ARBA" id="ARBA00004141"/>
    </source>
</evidence>
<dbReference type="EC" id="7.2.2.21" evidence="8"/>
<comment type="subcellular location">
    <subcellularLocation>
        <location evidence="10">Cell membrane</location>
    </subcellularLocation>
    <subcellularLocation>
        <location evidence="1">Membrane</location>
        <topology evidence="1">Multi-pass membrane protein</topology>
    </subcellularLocation>
</comment>
<evidence type="ECO:0000313" key="13">
    <source>
        <dbReference type="Proteomes" id="UP000823618"/>
    </source>
</evidence>
<dbReference type="PROSITE" id="PS00154">
    <property type="entry name" value="ATPASE_E1_E2"/>
    <property type="match status" value="1"/>
</dbReference>
<feature type="domain" description="P-type ATPase A" evidence="11">
    <location>
        <begin position="169"/>
        <end position="266"/>
    </location>
</feature>
<dbReference type="NCBIfam" id="TIGR01525">
    <property type="entry name" value="ATPase-IB_hvy"/>
    <property type="match status" value="1"/>
</dbReference>
<dbReference type="Pfam" id="PF00122">
    <property type="entry name" value="E1-E2_ATPase"/>
    <property type="match status" value="1"/>
</dbReference>
<feature type="non-terminal residue" evidence="12">
    <location>
        <position position="1"/>
    </location>
</feature>
<keyword evidence="4 10" id="KW-0812">Transmembrane</keyword>
<keyword evidence="10" id="KW-0479">Metal-binding</keyword>
<evidence type="ECO:0000256" key="10">
    <source>
        <dbReference type="RuleBase" id="RU362081"/>
    </source>
</evidence>
<comment type="similarity">
    <text evidence="2 10">Belongs to the cation transport ATPase (P-type) (TC 3.A.3) family. Type IB subfamily.</text>
</comment>
<evidence type="ECO:0000256" key="8">
    <source>
        <dbReference type="ARBA" id="ARBA00039103"/>
    </source>
</evidence>
<reference evidence="12" key="2">
    <citation type="journal article" date="2021" name="PeerJ">
        <title>Extensive microbial diversity within the chicken gut microbiome revealed by metagenomics and culture.</title>
        <authorList>
            <person name="Gilroy R."/>
            <person name="Ravi A."/>
            <person name="Getino M."/>
            <person name="Pursley I."/>
            <person name="Horton D.L."/>
            <person name="Alikhan N.F."/>
            <person name="Baker D."/>
            <person name="Gharbi K."/>
            <person name="Hall N."/>
            <person name="Watson M."/>
            <person name="Adriaenssens E.M."/>
            <person name="Foster-Nyarko E."/>
            <person name="Jarju S."/>
            <person name="Secka A."/>
            <person name="Antonio M."/>
            <person name="Oren A."/>
            <person name="Chaudhuri R.R."/>
            <person name="La Ragione R."/>
            <person name="Hildebrand F."/>
            <person name="Pallen M.J."/>
        </authorList>
    </citation>
    <scope>NUCLEOTIDE SEQUENCE</scope>
    <source>
        <strain evidence="12">E3-2379</strain>
    </source>
</reference>
<evidence type="ECO:0000313" key="12">
    <source>
        <dbReference type="EMBL" id="MBO8463957.1"/>
    </source>
</evidence>
<dbReference type="Gene3D" id="3.40.50.1000">
    <property type="entry name" value="HAD superfamily/HAD-like"/>
    <property type="match status" value="1"/>
</dbReference>
<keyword evidence="10" id="KW-0067">ATP-binding</keyword>
<sequence>DILEQYLLAKEGVERVKVYRRTASVAIWYSNAKSEILAYMKEYDFKQAKEQFELRSSHTNAINESYKEKMIEKIGKRMVMSLLVPKTIRFVLTTIKAVGYIWKGVRTLAKEGLKVEVLDATAISASLWQRDFATVGSVMFLIEVGELLEEWTHKRSVNALADSMSFNVEKVWLKTEQGEVQIPFSKVQAGDILVVRTGTMIPVDGIVVGGEALVNQASLTGEGIPVDKKEGSYVYAGTVVEEGELLIEVKSGAGSTRYDKIVEMIEESEKLKSGVESQAEGLADRLVPYSLAGTVLTAILTRNITKALSILMVDFSCALKLSMPLAVLSAMKECSQNHITVKGGKFLEAVAKADTLVFDKTGTLTKAEPVIKHIYTFHGYERNEALKISACLEEHFPHSIARAVVRQAMREGIEHKEMHSKVEYVVAHGIVSTINGERALIGSYHFIFEDENIPLTEEEKQIIDGLELQYSRLYLAIGGKLAAVLCIEDPLREEAKGVIKQLREKGFKQLIMMTGDNEHTARVVAEQLELDGYFAEVLPDHKAEFVEKEKEKGHTVLMIGDGINDSPALSASDAGIAMKEGAQIAKEVADIAIASDSLEQLVVLRELSTLLMQRIQKNYRVVIGFNLGLIVLGLGGFISPATSALLHNASTLAIGLDNMTKLKKDTKTEK</sequence>
<dbReference type="InterPro" id="IPR001757">
    <property type="entry name" value="P_typ_ATPase"/>
</dbReference>
<evidence type="ECO:0000256" key="4">
    <source>
        <dbReference type="ARBA" id="ARBA00022692"/>
    </source>
</evidence>
<accession>A0A9D9I184</accession>
<comment type="catalytic activity">
    <reaction evidence="9">
        <text>Cd(2+)(in) + ATP + H2O = Cd(2+)(out) + ADP + phosphate + H(+)</text>
        <dbReference type="Rhea" id="RHEA:12132"/>
        <dbReference type="ChEBI" id="CHEBI:15377"/>
        <dbReference type="ChEBI" id="CHEBI:15378"/>
        <dbReference type="ChEBI" id="CHEBI:30616"/>
        <dbReference type="ChEBI" id="CHEBI:43474"/>
        <dbReference type="ChEBI" id="CHEBI:48775"/>
        <dbReference type="ChEBI" id="CHEBI:456216"/>
        <dbReference type="EC" id="7.2.2.21"/>
    </reaction>
</comment>
<dbReference type="PRINTS" id="PR00119">
    <property type="entry name" value="CATATPASE"/>
</dbReference>
<keyword evidence="5" id="KW-1278">Translocase</keyword>
<evidence type="ECO:0000259" key="11">
    <source>
        <dbReference type="Pfam" id="PF00122"/>
    </source>
</evidence>
<dbReference type="AlphaFoldDB" id="A0A9D9I184"/>
<dbReference type="SUPFAM" id="SSF81653">
    <property type="entry name" value="Calcium ATPase, transduction domain A"/>
    <property type="match status" value="1"/>
</dbReference>
<dbReference type="InterPro" id="IPR044492">
    <property type="entry name" value="P_typ_ATPase_HD_dom"/>
</dbReference>
<dbReference type="GO" id="GO:0005886">
    <property type="term" value="C:plasma membrane"/>
    <property type="evidence" value="ECO:0007669"/>
    <property type="project" value="UniProtKB-SubCell"/>
</dbReference>
<proteinExistence type="inferred from homology"/>
<dbReference type="SUPFAM" id="SSF56784">
    <property type="entry name" value="HAD-like"/>
    <property type="match status" value="1"/>
</dbReference>
<evidence type="ECO:0000256" key="6">
    <source>
        <dbReference type="ARBA" id="ARBA00022989"/>
    </source>
</evidence>
<evidence type="ECO:0000256" key="5">
    <source>
        <dbReference type="ARBA" id="ARBA00022967"/>
    </source>
</evidence>
<dbReference type="GO" id="GO:0016887">
    <property type="term" value="F:ATP hydrolysis activity"/>
    <property type="evidence" value="ECO:0007669"/>
    <property type="project" value="InterPro"/>
</dbReference>
<dbReference type="InterPro" id="IPR027256">
    <property type="entry name" value="P-typ_ATPase_IB"/>
</dbReference>
<comment type="caution">
    <text evidence="10">Lacks conserved residue(s) required for the propagation of feature annotation.</text>
</comment>